<organism evidence="2 3">
    <name type="scientific">Salipiger marinus</name>
    <dbReference type="NCBI Taxonomy" id="555512"/>
    <lineage>
        <taxon>Bacteria</taxon>
        <taxon>Pseudomonadati</taxon>
        <taxon>Pseudomonadota</taxon>
        <taxon>Alphaproteobacteria</taxon>
        <taxon>Rhodobacterales</taxon>
        <taxon>Roseobacteraceae</taxon>
        <taxon>Salipiger</taxon>
    </lineage>
</organism>
<dbReference type="Proteomes" id="UP000199093">
    <property type="component" value="Unassembled WGS sequence"/>
</dbReference>
<feature type="compositionally biased region" description="Basic and acidic residues" evidence="1">
    <location>
        <begin position="31"/>
        <end position="47"/>
    </location>
</feature>
<keyword evidence="3" id="KW-1185">Reference proteome</keyword>
<accession>A0A1G8RXX2</accession>
<proteinExistence type="predicted"/>
<dbReference type="OrthoDB" id="7866871at2"/>
<evidence type="ECO:0000313" key="3">
    <source>
        <dbReference type="Proteomes" id="UP000199093"/>
    </source>
</evidence>
<name>A0A1G8RXX2_9RHOB</name>
<feature type="region of interest" description="Disordered" evidence="1">
    <location>
        <begin position="137"/>
        <end position="156"/>
    </location>
</feature>
<reference evidence="2 3" key="1">
    <citation type="submission" date="2016-10" db="EMBL/GenBank/DDBJ databases">
        <authorList>
            <person name="de Groot N.N."/>
        </authorList>
    </citation>
    <scope>NUCLEOTIDE SEQUENCE [LARGE SCALE GENOMIC DNA]</scope>
    <source>
        <strain evidence="2 3">DSM 26424</strain>
    </source>
</reference>
<protein>
    <submittedName>
        <fullName evidence="2">Uncharacterized protein</fullName>
    </submittedName>
</protein>
<feature type="region of interest" description="Disordered" evidence="1">
    <location>
        <begin position="1"/>
        <end position="47"/>
    </location>
</feature>
<dbReference type="EMBL" id="FNEJ01000022">
    <property type="protein sequence ID" value="SDJ21782.1"/>
    <property type="molecule type" value="Genomic_DNA"/>
</dbReference>
<dbReference type="STRING" id="555512.SAMN04487993_102231"/>
<dbReference type="AlphaFoldDB" id="A0A1G8RXX2"/>
<feature type="compositionally biased region" description="Basic and acidic residues" evidence="1">
    <location>
        <begin position="144"/>
        <end position="156"/>
    </location>
</feature>
<evidence type="ECO:0000313" key="2">
    <source>
        <dbReference type="EMBL" id="SDJ21782.1"/>
    </source>
</evidence>
<evidence type="ECO:0000256" key="1">
    <source>
        <dbReference type="SAM" id="MobiDB-lite"/>
    </source>
</evidence>
<sequence length="216" mass="23988">MVKTYSKGARRRAKKAAQTGGLDLPGLAPVQRRERNGRARREIRDRDPARQALEVRCRQAGVAVSSASLREMRAPWLGCSAGRAMAARVTDHEERAELWDAIQHMRRVQRAYDAAIGAPFRHARGLQLLVPQEALEADADTPPVDERSDEEKQRDATAARMRLEGWLGYTDKAARSEALDVVLDDVAPGDVEGLLSALRCVSDGLRGRRMVWRGRG</sequence>
<gene>
    <name evidence="2" type="ORF">SAMN04487993_102231</name>
</gene>
<dbReference type="RefSeq" id="WP_089850437.1">
    <property type="nucleotide sequence ID" value="NZ_FNEJ01000022.1"/>
</dbReference>